<organism evidence="8 9">
    <name type="scientific">Acetivibrio mesophilus</name>
    <dbReference type="NCBI Taxonomy" id="2487273"/>
    <lineage>
        <taxon>Bacteria</taxon>
        <taxon>Bacillati</taxon>
        <taxon>Bacillota</taxon>
        <taxon>Clostridia</taxon>
        <taxon>Eubacteriales</taxon>
        <taxon>Oscillospiraceae</taxon>
        <taxon>Acetivibrio</taxon>
    </lineage>
</organism>
<feature type="chain" id="PRO_5020459361" evidence="5">
    <location>
        <begin position="29"/>
        <end position="1825"/>
    </location>
</feature>
<evidence type="ECO:0000256" key="5">
    <source>
        <dbReference type="SAM" id="SignalP"/>
    </source>
</evidence>
<evidence type="ECO:0000313" key="9">
    <source>
        <dbReference type="Proteomes" id="UP000289166"/>
    </source>
</evidence>
<dbReference type="InterPro" id="IPR002105">
    <property type="entry name" value="Dockerin_1_rpt"/>
</dbReference>
<keyword evidence="9" id="KW-1185">Reference proteome</keyword>
<dbReference type="InterPro" id="IPR002102">
    <property type="entry name" value="Cohesin_dom"/>
</dbReference>
<protein>
    <submittedName>
        <fullName evidence="8">Cellulosomal-scaffolding protein A</fullName>
    </submittedName>
</protein>
<dbReference type="PROSITE" id="PS51766">
    <property type="entry name" value="DOCKERIN"/>
    <property type="match status" value="1"/>
</dbReference>
<accession>A0A4Q0I110</accession>
<dbReference type="InterPro" id="IPR001956">
    <property type="entry name" value="CBM3"/>
</dbReference>
<gene>
    <name evidence="8" type="ORF">EFD62_15140</name>
</gene>
<evidence type="ECO:0000259" key="6">
    <source>
        <dbReference type="PROSITE" id="PS51172"/>
    </source>
</evidence>
<keyword evidence="2" id="KW-0964">Secreted</keyword>
<feature type="region of interest" description="Disordered" evidence="4">
    <location>
        <begin position="840"/>
        <end position="871"/>
    </location>
</feature>
<dbReference type="GO" id="GO:0000272">
    <property type="term" value="P:polysaccharide catabolic process"/>
    <property type="evidence" value="ECO:0007669"/>
    <property type="project" value="InterPro"/>
</dbReference>
<dbReference type="Gene3D" id="2.60.40.710">
    <property type="entry name" value="Endoglucanase-like"/>
    <property type="match status" value="1"/>
</dbReference>
<reference evidence="9" key="1">
    <citation type="submission" date="2018-11" db="EMBL/GenBank/DDBJ databases">
        <title>Genome sequencing of a novel mesophilic and cellulolytic organism within the genus Hungateiclostridium.</title>
        <authorList>
            <person name="Rettenmaier R."/>
            <person name="Liebl W."/>
            <person name="Zverlov V."/>
        </authorList>
    </citation>
    <scope>NUCLEOTIDE SEQUENCE [LARGE SCALE GENOMIC DNA]</scope>
    <source>
        <strain evidence="9">N2K1</strain>
    </source>
</reference>
<proteinExistence type="predicted"/>
<dbReference type="Gene3D" id="2.60.40.680">
    <property type="match status" value="9"/>
</dbReference>
<dbReference type="Pfam" id="PF00942">
    <property type="entry name" value="CBM_3"/>
    <property type="match status" value="1"/>
</dbReference>
<feature type="region of interest" description="Disordered" evidence="4">
    <location>
        <begin position="644"/>
        <end position="683"/>
    </location>
</feature>
<feature type="compositionally biased region" description="Low complexity" evidence="4">
    <location>
        <begin position="840"/>
        <end position="865"/>
    </location>
</feature>
<dbReference type="Pfam" id="PF00963">
    <property type="entry name" value="Cohesin"/>
    <property type="match status" value="9"/>
</dbReference>
<dbReference type="SUPFAM" id="SSF63446">
    <property type="entry name" value="Type I dockerin domain"/>
    <property type="match status" value="1"/>
</dbReference>
<dbReference type="GO" id="GO:0030248">
    <property type="term" value="F:cellulose binding"/>
    <property type="evidence" value="ECO:0007669"/>
    <property type="project" value="InterPro"/>
</dbReference>
<dbReference type="GO" id="GO:0004553">
    <property type="term" value="F:hydrolase activity, hydrolyzing O-glycosyl compounds"/>
    <property type="evidence" value="ECO:0007669"/>
    <property type="project" value="InterPro"/>
</dbReference>
<dbReference type="InterPro" id="IPR008965">
    <property type="entry name" value="CBM2/CBM3_carb-bd_dom_sf"/>
</dbReference>
<evidence type="ECO:0000313" key="8">
    <source>
        <dbReference type="EMBL" id="RXE57906.1"/>
    </source>
</evidence>
<dbReference type="CDD" id="cd08548">
    <property type="entry name" value="Type_I_cohesin_like"/>
    <property type="match status" value="9"/>
</dbReference>
<feature type="domain" description="Dockerin" evidence="7">
    <location>
        <begin position="1758"/>
        <end position="1825"/>
    </location>
</feature>
<dbReference type="EMBL" id="RLII01000030">
    <property type="protein sequence ID" value="RXE57906.1"/>
    <property type="molecule type" value="Genomic_DNA"/>
</dbReference>
<sequence length="1825" mass="190825">MKKVISMIVVVAMLTTLFAGMIPQKATAASTMTVEIGKVTGAVGSTVEIPVTLSGVPSKGIVNGDFVLGYDRKVLEVTSVTAGDIVINARNSFDGEIYSDAGEIAFLYSEDTGRGTEAIKQNGVFAVITATVKSASPAPITLKEFGAFADNDLADISTIFIEGGVNLGGSTPTPKPTVKPNGFTVEIGKVKGAVGATVEIPVYFSGVPSKGLVNADFTLKYDPKVLTIEDVVAGDIVINARNSFDAEIYSSAGEIAFLYSEDTGRGTEAIKQDGVFAIITATVKTSGSGAITCTEVGGFADNDLVEHDVTFISGGVNVGDVVATPTPTPTKGASTPTPTKKPTAPPSGLVVEISKVTAAVGATVEIPVYFSGVPSKGLVNADFTLKYDPKVLTIEDVVAGDIVINARNSFDAEIYSSAGEIAFLYSEDTGRGTEAIKQDGVFAIITATVKTSGSGAITCTEVGGFADNDLVEHDVTFISGGVNVGDVVATPTPTKGATTPSPKPTLKPGSLTVEIGKVTAAVGATVEIPVYFSGVPSKGLVNADFTLKYDPKVLTIEEVVAGDIVINARNSFDAEIYSDVGEIAFLYSEDTGRGTEAIKQDGVFAIIRATVKTSAPGFITCTEVGGFADNDLTEQDVTFISGGVNVGNATPTPTKGATPTPTKPATPTPTKPATPTPTKPVASGNLKIEFYNSNPADSSNSINPQFKITNNGSSAVDLSKLTLRYYYTIDGQKDQTFWCDHAAIIGSNGSYNGFTANVKATFVKMSSSTNNADTYLEISFTGGSLEAGANLQIQGRFAKNDWSNYTQSNDYSFKAGSQYVEWDQVTAYLNGSLIWGKEPGGTVATPTPTKGATATPTPTKKATPTPTKPIDPNALKVTIDTVSGKAGSTVQIPVSFSGVPSKGLVNCDFTLKYDPKVLTIEEVVAGDIVINARNSFDAEIYSDVGEIAFLYSEDTGRGTEAIKANGVFAIITATIKAGAPNGLSEIKVTEVGGFADNDLVEHEPYFTNGGVVVGGVITSPTPTVKPTIDPNKFAVTIETVSGKAGSTVQIPVKFSGVPSKGLVNADFTLKYDPKVLTIEEVVAGDIVINARNSFDAEIYSDVGEIAFLYSEDTGRGTEAIKEDGVFAIITATIKAGAPNGLSEIKATEIGGFADNDLVEHEPQIVNGGVVVGGVITSPTPTVKPTIDPNKFAVTIETVSGKAGSTVQIPVNFSGVPSKGLVNADFTLKYDPKVLTIEEVVAGDIVINARNSFDAEIYSDVGEIAFLYSEDTGRGTEAIKADGVFAIITATIKAGAPNGLSEIKATEIGGFADNDLVEHEPQIVNGGVVVGDVVVSPTPTVKPTSTVKPTIDPNKFAVTIETVTGKAGSTVQIPVNFSGVPSKGLVNADFTLKYDPKVLTIEEVVAGDIVINARNSFDAEIYSDAGEIAFLYSEDTGRGTEAIKADGVFAIITATIKTGAPNGLSEIKAIEIGGFADNDLVEHEPQIVNGGVVVGDVVVSPTPTETVEPTPKPTETVEPTINPDVMTVKIGKVQGRPGETVEIPMNLFGVPEAGIVNGDFSLKYDPSVLTIEDVVAGDIVINARNSFDAQIYPEDASIAFLYAEDTGRGTEAIKKDGLFATIIATINAGAPDGLSVIELETFGSFADNDLVEIETEFINGGVLVSSQVESGYKVSGYILPDFSFKATNGPIVKAGFKVEVVGTDLYAVTDADGYFEIAEVPESAIGYTLKISRANYLDREIANVIVSGDTEVSTSSDPIMMWAGDIVKDNAINMKDVMEIFKSFNTTPDDALYNVNADLNRNDAVNMEDVMIIMKHFDTTPADYNN</sequence>
<dbReference type="GO" id="GO:0005576">
    <property type="term" value="C:extracellular region"/>
    <property type="evidence" value="ECO:0007669"/>
    <property type="project" value="UniProtKB-SubCell"/>
</dbReference>
<name>A0A4Q0I110_9FIRM</name>
<dbReference type="SMART" id="SM01067">
    <property type="entry name" value="CBM_3"/>
    <property type="match status" value="1"/>
</dbReference>
<feature type="signal peptide" evidence="5">
    <location>
        <begin position="1"/>
        <end position="28"/>
    </location>
</feature>
<dbReference type="SUPFAM" id="SSF49464">
    <property type="entry name" value="Carboxypeptidase regulatory domain-like"/>
    <property type="match status" value="1"/>
</dbReference>
<dbReference type="Gene3D" id="2.60.40.4130">
    <property type="match status" value="1"/>
</dbReference>
<dbReference type="RefSeq" id="WP_128706406.1">
    <property type="nucleotide sequence ID" value="NZ_RLII01000030.1"/>
</dbReference>
<keyword evidence="3" id="KW-0677">Repeat</keyword>
<comment type="subcellular location">
    <subcellularLocation>
        <location evidence="1">Secreted</location>
    </subcellularLocation>
</comment>
<dbReference type="InterPro" id="IPR036439">
    <property type="entry name" value="Dockerin_dom_sf"/>
</dbReference>
<dbReference type="Proteomes" id="UP000289166">
    <property type="component" value="Unassembled WGS sequence"/>
</dbReference>
<evidence type="ECO:0000256" key="3">
    <source>
        <dbReference type="ARBA" id="ARBA00022737"/>
    </source>
</evidence>
<feature type="compositionally biased region" description="Low complexity" evidence="4">
    <location>
        <begin position="649"/>
        <end position="660"/>
    </location>
</feature>
<dbReference type="InterPro" id="IPR016134">
    <property type="entry name" value="Dockerin_dom"/>
</dbReference>
<feature type="compositionally biased region" description="Pro residues" evidence="4">
    <location>
        <begin position="661"/>
        <end position="678"/>
    </location>
</feature>
<evidence type="ECO:0000256" key="1">
    <source>
        <dbReference type="ARBA" id="ARBA00004613"/>
    </source>
</evidence>
<dbReference type="PROSITE" id="PS51172">
    <property type="entry name" value="CBM3"/>
    <property type="match status" value="1"/>
</dbReference>
<dbReference type="SUPFAM" id="SSF49384">
    <property type="entry name" value="Carbohydrate-binding domain"/>
    <property type="match status" value="10"/>
</dbReference>
<dbReference type="OrthoDB" id="2084974at2"/>
<feature type="region of interest" description="Disordered" evidence="4">
    <location>
        <begin position="323"/>
        <end position="346"/>
    </location>
</feature>
<dbReference type="PROSITE" id="PS00448">
    <property type="entry name" value="CLOS_CELLULOSOME_RPT"/>
    <property type="match status" value="1"/>
</dbReference>
<dbReference type="InterPro" id="IPR008969">
    <property type="entry name" value="CarboxyPept-like_regulatory"/>
</dbReference>
<evidence type="ECO:0000256" key="4">
    <source>
        <dbReference type="SAM" id="MobiDB-lite"/>
    </source>
</evidence>
<dbReference type="InterPro" id="IPR036966">
    <property type="entry name" value="CBM3_sf"/>
</dbReference>
<keyword evidence="5" id="KW-0732">Signal</keyword>
<evidence type="ECO:0000256" key="2">
    <source>
        <dbReference type="ARBA" id="ARBA00022525"/>
    </source>
</evidence>
<evidence type="ECO:0000259" key="7">
    <source>
        <dbReference type="PROSITE" id="PS51766"/>
    </source>
</evidence>
<comment type="caution">
    <text evidence="8">The sequence shown here is derived from an EMBL/GenBank/DDBJ whole genome shotgun (WGS) entry which is preliminary data.</text>
</comment>
<feature type="domain" description="CBM3" evidence="6">
    <location>
        <begin position="682"/>
        <end position="840"/>
    </location>
</feature>